<dbReference type="Pfam" id="PF00233">
    <property type="entry name" value="PDEase_I"/>
    <property type="match status" value="2"/>
</dbReference>
<protein>
    <recommendedName>
        <fullName evidence="3">PDEase domain-containing protein</fullName>
    </recommendedName>
</protein>
<evidence type="ECO:0000256" key="1">
    <source>
        <dbReference type="ARBA" id="ARBA00022723"/>
    </source>
</evidence>
<dbReference type="InterPro" id="IPR036971">
    <property type="entry name" value="PDEase_catalytic_dom_sf"/>
</dbReference>
<gene>
    <name evidence="4" type="ORF">CYCCA115_LOCUS345</name>
</gene>
<dbReference type="EMBL" id="CAKOGP040000001">
    <property type="protein sequence ID" value="CAJ1902150.1"/>
    <property type="molecule type" value="Genomic_DNA"/>
</dbReference>
<evidence type="ECO:0000256" key="2">
    <source>
        <dbReference type="ARBA" id="ARBA00022801"/>
    </source>
</evidence>
<comment type="caution">
    <text evidence="4">The sequence shown here is derived from an EMBL/GenBank/DDBJ whole genome shotgun (WGS) entry which is preliminary data.</text>
</comment>
<dbReference type="AlphaFoldDB" id="A0AAD2FF77"/>
<evidence type="ECO:0000259" key="3">
    <source>
        <dbReference type="Pfam" id="PF00233"/>
    </source>
</evidence>
<dbReference type="GO" id="GO:0046872">
    <property type="term" value="F:metal ion binding"/>
    <property type="evidence" value="ECO:0007669"/>
    <property type="project" value="UniProtKB-KW"/>
</dbReference>
<keyword evidence="2" id="KW-0378">Hydrolase</keyword>
<dbReference type="Proteomes" id="UP001295423">
    <property type="component" value="Unassembled WGS sequence"/>
</dbReference>
<sequence length="840" mass="96373">MPNPPTRYNEQAIQRLVDWNSDVMVRLLKQVVAKRVAYGQETWDVEPVLEQEEGKLVLDEVAEVIDLPMFKYYRTSPNPDAVVLPEAAEKQLRDYVAAVSNAYHDNPYHCLQHASQVTTALTKLLSRVVATSLDELDTELGEEYGTDDDSLEDVQVTDNMAAMLHHHTFGIASDPLTQFGLVFAALIHAVDHQGVSNKDELKVNPEAAAPYGNRSMVEQRSINKAWKKLMEPEFKELRRCLYKDEVELKRFRQVVVNAVLATDIDDAELQNLRMTRWEKTFSSGVRMTGRDTLKDVNRKATIVIEQLMQAAHIIHTMQPWIVYDKWSRRHFLEMHIAFKGENSASDPSASWLKSEMDFFDNYAIPLAMQLKDCDAFVVNQDEFLNYVLKNRQQLSSLGEELLKSMIEQAKKDDKVEEQTGSDHLIFNPETRMLDNLHNDGKVSRHLQHLIDWNVEILGMAVKRIVAKNNATGDTGNKERIDLELDLTVKIVDEVADVIAFPDFDASTAPAMLDTSAELDVVITSQLREFVTDIATRFKSNPFHCLDRGTQICMSAKKLLGRLMTKTPEESSEDIYSKSFGIASDPLAQLAVVFAALIIDVDHQGIPNSQHVFENSYLADKFKNRCISQQHALDICWGHFMHGEFDELRASIFSTASELKRFRQIVVNCILATDLEDDELVHFRKKRWDKAFIAGRRDESVENRNRRATILLEMIAQSADMFHATQNWHLYTKWNERHFSEMYKVYQDKRLKQDPTIFWYKSELLFFDEHAIPLANQLKECGCFGNTSEEYLSWALANRQQWAAKGNELVASIVARHLGKQIEKQRSVRFHRRVSLSAKQA</sequence>
<dbReference type="PANTHER" id="PTHR11347">
    <property type="entry name" value="CYCLIC NUCLEOTIDE PHOSPHODIESTERASE"/>
    <property type="match status" value="1"/>
</dbReference>
<dbReference type="InterPro" id="IPR002073">
    <property type="entry name" value="PDEase_catalytic_dom"/>
</dbReference>
<evidence type="ECO:0000313" key="5">
    <source>
        <dbReference type="Proteomes" id="UP001295423"/>
    </source>
</evidence>
<dbReference type="Gene3D" id="1.10.1300.10">
    <property type="entry name" value="3'5'-cyclic nucleotide phosphodiesterase, catalytic domain"/>
    <property type="match status" value="2"/>
</dbReference>
<organism evidence="4 5">
    <name type="scientific">Cylindrotheca closterium</name>
    <dbReference type="NCBI Taxonomy" id="2856"/>
    <lineage>
        <taxon>Eukaryota</taxon>
        <taxon>Sar</taxon>
        <taxon>Stramenopiles</taxon>
        <taxon>Ochrophyta</taxon>
        <taxon>Bacillariophyta</taxon>
        <taxon>Bacillariophyceae</taxon>
        <taxon>Bacillariophycidae</taxon>
        <taxon>Bacillariales</taxon>
        <taxon>Bacillariaceae</taxon>
        <taxon>Cylindrotheca</taxon>
    </lineage>
</organism>
<proteinExistence type="predicted"/>
<dbReference type="GO" id="GO:0007165">
    <property type="term" value="P:signal transduction"/>
    <property type="evidence" value="ECO:0007669"/>
    <property type="project" value="InterPro"/>
</dbReference>
<dbReference type="GO" id="GO:0004114">
    <property type="term" value="F:3',5'-cyclic-nucleotide phosphodiesterase activity"/>
    <property type="evidence" value="ECO:0007669"/>
    <property type="project" value="InterPro"/>
</dbReference>
<reference evidence="4" key="1">
    <citation type="submission" date="2023-08" db="EMBL/GenBank/DDBJ databases">
        <authorList>
            <person name="Audoor S."/>
            <person name="Bilcke G."/>
        </authorList>
    </citation>
    <scope>NUCLEOTIDE SEQUENCE</scope>
</reference>
<name>A0AAD2FF77_9STRA</name>
<keyword evidence="5" id="KW-1185">Reference proteome</keyword>
<feature type="domain" description="PDEase" evidence="3">
    <location>
        <begin position="582"/>
        <end position="775"/>
    </location>
</feature>
<keyword evidence="1" id="KW-0479">Metal-binding</keyword>
<dbReference type="SUPFAM" id="SSF109604">
    <property type="entry name" value="HD-domain/PDEase-like"/>
    <property type="match status" value="2"/>
</dbReference>
<evidence type="ECO:0000313" key="4">
    <source>
        <dbReference type="EMBL" id="CAJ1902150.1"/>
    </source>
</evidence>
<feature type="domain" description="PDEase" evidence="3">
    <location>
        <begin position="154"/>
        <end position="372"/>
    </location>
</feature>
<accession>A0AAD2FF77</accession>